<keyword evidence="2" id="KW-0813">Transport</keyword>
<dbReference type="InterPro" id="IPR050490">
    <property type="entry name" value="Bact_solute-bd_prot1"/>
</dbReference>
<dbReference type="Gene3D" id="3.40.190.10">
    <property type="entry name" value="Periplasmic binding protein-like II"/>
    <property type="match status" value="1"/>
</dbReference>
<protein>
    <submittedName>
        <fullName evidence="5">Sugar ABC transporter substrate-binding protein</fullName>
    </submittedName>
</protein>
<keyword evidence="6" id="KW-1185">Reference proteome</keyword>
<dbReference type="PROSITE" id="PS51257">
    <property type="entry name" value="PROKAR_LIPOPROTEIN"/>
    <property type="match status" value="1"/>
</dbReference>
<dbReference type="OrthoDB" id="2515046at2"/>
<evidence type="ECO:0000256" key="1">
    <source>
        <dbReference type="ARBA" id="ARBA00008520"/>
    </source>
</evidence>
<feature type="chain" id="PRO_5038710212" evidence="4">
    <location>
        <begin position="23"/>
        <end position="448"/>
    </location>
</feature>
<organism evidence="5 6">
    <name type="scientific">Streptomyces paludis</name>
    <dbReference type="NCBI Taxonomy" id="2282738"/>
    <lineage>
        <taxon>Bacteria</taxon>
        <taxon>Bacillati</taxon>
        <taxon>Actinomycetota</taxon>
        <taxon>Actinomycetes</taxon>
        <taxon>Kitasatosporales</taxon>
        <taxon>Streptomycetaceae</taxon>
        <taxon>Streptomyces</taxon>
    </lineage>
</organism>
<sequence length="448" mass="47282">MYNTTRRRGVRGAGLASVVALALTLTACGGSSDDGGGTESGSADDVKTALEKGGNLTVWTWDSTIPKVAKDFEAAHPKVKVKVVNAGTSKDEYTALQNAISAGKGVPDVAQIEYFALGQFSLAKSVADLSQYGADKLADSYSPGPWNAVTSGKAVYGLPVDSGPMALYYNKKVFDKYKIAVPTTWDEYVTAAEKLHKADPKAYITADTGEAGFATSLIWQAGGHPYKVDGTNVGIDFTDAGSATYAKTWQKLIDGKLLSPVTSWTDEWFKGLGDGTIATLATGAWMPTNLKTGAPGAAGDWRVAPLPQWKAGEKSSAESGGSSLAVPAASKNKALAYAFTEYAAAGAGVKSRVKDGAYPATTADMTSKEFLDTKFDYFGGQEINKVFAQSASEVAPDWQYLPFQVYANSIFNDTVGKAYVSGTKLTEGFAAWQKQSIAYGTEQGFTVK</sequence>
<comment type="similarity">
    <text evidence="1">Belongs to the bacterial solute-binding protein 1 family.</text>
</comment>
<dbReference type="PANTHER" id="PTHR43649">
    <property type="entry name" value="ARABINOSE-BINDING PROTEIN-RELATED"/>
    <property type="match status" value="1"/>
</dbReference>
<accession>A0A345HZZ6</accession>
<reference evidence="6" key="1">
    <citation type="submission" date="2018-07" db="EMBL/GenBank/DDBJ databases">
        <authorList>
            <person name="Zhao J."/>
        </authorList>
    </citation>
    <scope>NUCLEOTIDE SEQUENCE [LARGE SCALE GENOMIC DNA]</scope>
    <source>
        <strain evidence="6">GSSD-12</strain>
    </source>
</reference>
<dbReference type="CDD" id="cd13585">
    <property type="entry name" value="PBP2_TMBP_like"/>
    <property type="match status" value="1"/>
</dbReference>
<gene>
    <name evidence="5" type="ORF">DVK44_00980</name>
</gene>
<feature type="signal peptide" evidence="4">
    <location>
        <begin position="1"/>
        <end position="22"/>
    </location>
</feature>
<evidence type="ECO:0000256" key="3">
    <source>
        <dbReference type="ARBA" id="ARBA00022729"/>
    </source>
</evidence>
<dbReference type="RefSeq" id="WP_114664810.1">
    <property type="nucleotide sequence ID" value="NZ_CP031194.1"/>
</dbReference>
<dbReference type="InterPro" id="IPR006061">
    <property type="entry name" value="SBP_1_CS"/>
</dbReference>
<dbReference type="PANTHER" id="PTHR43649:SF14">
    <property type="entry name" value="BLR3389 PROTEIN"/>
    <property type="match status" value="1"/>
</dbReference>
<dbReference type="PROSITE" id="PS01037">
    <property type="entry name" value="SBP_BACTERIAL_1"/>
    <property type="match status" value="1"/>
</dbReference>
<dbReference type="SUPFAM" id="SSF53850">
    <property type="entry name" value="Periplasmic binding protein-like II"/>
    <property type="match status" value="1"/>
</dbReference>
<dbReference type="EMBL" id="CP031194">
    <property type="protein sequence ID" value="AXG82270.1"/>
    <property type="molecule type" value="Genomic_DNA"/>
</dbReference>
<evidence type="ECO:0000313" key="6">
    <source>
        <dbReference type="Proteomes" id="UP000253868"/>
    </source>
</evidence>
<dbReference type="AlphaFoldDB" id="A0A345HZZ6"/>
<evidence type="ECO:0000256" key="2">
    <source>
        <dbReference type="ARBA" id="ARBA00022448"/>
    </source>
</evidence>
<dbReference type="KEGG" id="spad:DVK44_00980"/>
<proteinExistence type="inferred from homology"/>
<dbReference type="Pfam" id="PF01547">
    <property type="entry name" value="SBP_bac_1"/>
    <property type="match status" value="1"/>
</dbReference>
<keyword evidence="3 4" id="KW-0732">Signal</keyword>
<evidence type="ECO:0000256" key="4">
    <source>
        <dbReference type="SAM" id="SignalP"/>
    </source>
</evidence>
<dbReference type="GO" id="GO:0055085">
    <property type="term" value="P:transmembrane transport"/>
    <property type="evidence" value="ECO:0007669"/>
    <property type="project" value="InterPro"/>
</dbReference>
<name>A0A345HZZ6_9ACTN</name>
<dbReference type="InterPro" id="IPR006059">
    <property type="entry name" value="SBP"/>
</dbReference>
<evidence type="ECO:0000313" key="5">
    <source>
        <dbReference type="EMBL" id="AXG82270.1"/>
    </source>
</evidence>
<dbReference type="Proteomes" id="UP000253868">
    <property type="component" value="Chromosome"/>
</dbReference>